<dbReference type="Gene3D" id="2.102.10.10">
    <property type="entry name" value="Rieske [2Fe-2S] iron-sulphur domain"/>
    <property type="match status" value="1"/>
</dbReference>
<dbReference type="PANTHER" id="PTHR21496">
    <property type="entry name" value="FERREDOXIN-RELATED"/>
    <property type="match status" value="1"/>
</dbReference>
<dbReference type="AlphaFoldDB" id="A0A382Y525"/>
<evidence type="ECO:0000256" key="2">
    <source>
        <dbReference type="ARBA" id="ARBA00022723"/>
    </source>
</evidence>
<dbReference type="SUPFAM" id="SSF50022">
    <property type="entry name" value="ISP domain"/>
    <property type="match status" value="1"/>
</dbReference>
<reference evidence="6" key="1">
    <citation type="submission" date="2018-05" db="EMBL/GenBank/DDBJ databases">
        <authorList>
            <person name="Lanie J.A."/>
            <person name="Ng W.-L."/>
            <person name="Kazmierczak K.M."/>
            <person name="Andrzejewski T.M."/>
            <person name="Davidsen T.M."/>
            <person name="Wayne K.J."/>
            <person name="Tettelin H."/>
            <person name="Glass J.I."/>
            <person name="Rusch D."/>
            <person name="Podicherti R."/>
            <person name="Tsui H.-C.T."/>
            <person name="Winkler M.E."/>
        </authorList>
    </citation>
    <scope>NUCLEOTIDE SEQUENCE</scope>
</reference>
<proteinExistence type="predicted"/>
<evidence type="ECO:0000256" key="3">
    <source>
        <dbReference type="ARBA" id="ARBA00023004"/>
    </source>
</evidence>
<accession>A0A382Y525</accession>
<sequence>VVDIGFVKVADVSEVPPGGMKAVKVGAQEVLLVNVNGTIHACDNWCNHQHYRLSAGSVDGEEVRCDLHGATFNVVSGDAAALPATEPLKVFDVQIDGSDVLVKP</sequence>
<dbReference type="EMBL" id="UINC01172989">
    <property type="protein sequence ID" value="SVD78343.1"/>
    <property type="molecule type" value="Genomic_DNA"/>
</dbReference>
<gene>
    <name evidence="6" type="ORF">METZ01_LOCUS431197</name>
</gene>
<evidence type="ECO:0000259" key="5">
    <source>
        <dbReference type="PROSITE" id="PS51296"/>
    </source>
</evidence>
<dbReference type="InterPro" id="IPR036922">
    <property type="entry name" value="Rieske_2Fe-2S_sf"/>
</dbReference>
<evidence type="ECO:0000313" key="6">
    <source>
        <dbReference type="EMBL" id="SVD78343.1"/>
    </source>
</evidence>
<keyword evidence="1" id="KW-0001">2Fe-2S</keyword>
<dbReference type="InterPro" id="IPR017941">
    <property type="entry name" value="Rieske_2Fe-2S"/>
</dbReference>
<dbReference type="PROSITE" id="PS51296">
    <property type="entry name" value="RIESKE"/>
    <property type="match status" value="1"/>
</dbReference>
<evidence type="ECO:0000256" key="1">
    <source>
        <dbReference type="ARBA" id="ARBA00022714"/>
    </source>
</evidence>
<protein>
    <recommendedName>
        <fullName evidence="5">Rieske domain-containing protein</fullName>
    </recommendedName>
</protein>
<keyword evidence="3" id="KW-0408">Iron</keyword>
<name>A0A382Y525_9ZZZZ</name>
<dbReference type="GO" id="GO:0046872">
    <property type="term" value="F:metal ion binding"/>
    <property type="evidence" value="ECO:0007669"/>
    <property type="project" value="UniProtKB-KW"/>
</dbReference>
<dbReference type="GO" id="GO:0051537">
    <property type="term" value="F:2 iron, 2 sulfur cluster binding"/>
    <property type="evidence" value="ECO:0007669"/>
    <property type="project" value="UniProtKB-KW"/>
</dbReference>
<feature type="non-terminal residue" evidence="6">
    <location>
        <position position="1"/>
    </location>
</feature>
<keyword evidence="4" id="KW-0411">Iron-sulfur</keyword>
<dbReference type="PANTHER" id="PTHR21496:SF23">
    <property type="entry name" value="3-PHENYLPROPIONATE_CINNAMIC ACID DIOXYGENASE FERREDOXIN SUBUNIT"/>
    <property type="match status" value="1"/>
</dbReference>
<dbReference type="CDD" id="cd03528">
    <property type="entry name" value="Rieske_RO_ferredoxin"/>
    <property type="match status" value="1"/>
</dbReference>
<keyword evidence="2" id="KW-0479">Metal-binding</keyword>
<evidence type="ECO:0000256" key="4">
    <source>
        <dbReference type="ARBA" id="ARBA00023014"/>
    </source>
</evidence>
<dbReference type="Pfam" id="PF00355">
    <property type="entry name" value="Rieske"/>
    <property type="match status" value="1"/>
</dbReference>
<organism evidence="6">
    <name type="scientific">marine metagenome</name>
    <dbReference type="NCBI Taxonomy" id="408172"/>
    <lineage>
        <taxon>unclassified sequences</taxon>
        <taxon>metagenomes</taxon>
        <taxon>ecological metagenomes</taxon>
    </lineage>
</organism>
<feature type="domain" description="Rieske" evidence="5">
    <location>
        <begin position="7"/>
        <end position="102"/>
    </location>
</feature>